<dbReference type="SUPFAM" id="SSF51735">
    <property type="entry name" value="NAD(P)-binding Rossmann-fold domains"/>
    <property type="match status" value="1"/>
</dbReference>
<dbReference type="AlphaFoldDB" id="A0A4Q9DU19"/>
<dbReference type="Gene3D" id="3.90.25.10">
    <property type="entry name" value="UDP-galactose 4-epimerase, domain 1"/>
    <property type="match status" value="1"/>
</dbReference>
<dbReference type="Proteomes" id="UP000293142">
    <property type="component" value="Unassembled WGS sequence"/>
</dbReference>
<dbReference type="OrthoDB" id="339107at2"/>
<dbReference type="PANTHER" id="PTHR47129:SF1">
    <property type="entry name" value="NMRA-LIKE DOMAIN-CONTAINING PROTEIN"/>
    <property type="match status" value="1"/>
</dbReference>
<dbReference type="InterPro" id="IPR052718">
    <property type="entry name" value="NmrA-type_oxidoreductase"/>
</dbReference>
<dbReference type="EMBL" id="SIRE01000010">
    <property type="protein sequence ID" value="TBL78187.1"/>
    <property type="molecule type" value="Genomic_DNA"/>
</dbReference>
<dbReference type="PANTHER" id="PTHR47129">
    <property type="entry name" value="QUINONE OXIDOREDUCTASE 2"/>
    <property type="match status" value="1"/>
</dbReference>
<protein>
    <submittedName>
        <fullName evidence="2">SDR family oxidoreductase</fullName>
    </submittedName>
</protein>
<dbReference type="InterPro" id="IPR036291">
    <property type="entry name" value="NAD(P)-bd_dom_sf"/>
</dbReference>
<reference evidence="2 3" key="1">
    <citation type="submission" date="2019-02" db="EMBL/GenBank/DDBJ databases">
        <title>Paenibacillus sp. nov., isolated from surface-sterilized tissue of Thalictrum simplex L.</title>
        <authorList>
            <person name="Tuo L."/>
        </authorList>
    </citation>
    <scope>NUCLEOTIDE SEQUENCE [LARGE SCALE GENOMIC DNA]</scope>
    <source>
        <strain evidence="2 3">N2SHLJ1</strain>
    </source>
</reference>
<comment type="caution">
    <text evidence="2">The sequence shown here is derived from an EMBL/GenBank/DDBJ whole genome shotgun (WGS) entry which is preliminary data.</text>
</comment>
<name>A0A4Q9DU19_9BACL</name>
<evidence type="ECO:0000313" key="3">
    <source>
        <dbReference type="Proteomes" id="UP000293142"/>
    </source>
</evidence>
<accession>A0A4Q9DU19</accession>
<keyword evidence="3" id="KW-1185">Reference proteome</keyword>
<evidence type="ECO:0000313" key="2">
    <source>
        <dbReference type="EMBL" id="TBL78187.1"/>
    </source>
</evidence>
<dbReference type="CDD" id="cd05269">
    <property type="entry name" value="TMR_SDR_a"/>
    <property type="match status" value="1"/>
</dbReference>
<sequence length="287" mass="30333">MIIVTGASGQLGRMTVQKLLERMPAEQIGVSVRDPQKALELQGKGVRVRQGDFNDADSLTYAFEGATQVLIVSADGFGDALVQSHRTAIEAAKKAGASRIVYTSHMGSSPSSHFAPMKDHAATEEALQTSGVPFISLRNGFYTASALMFLGDAISTGVLAVPEDGPVSWTAHLDLAEAAAIALSEQCFDGLTPGLTATEAIDFTGIAAIASELSGRPIQRVVVSDDTYRDTLMLHGVPEAHANMLLGVFRASREGEFAHIDPTLTKLLNRSPLSVRDVLKTSIAAAN</sequence>
<organism evidence="2 3">
    <name type="scientific">Paenibacillus thalictri</name>
    <dbReference type="NCBI Taxonomy" id="2527873"/>
    <lineage>
        <taxon>Bacteria</taxon>
        <taxon>Bacillati</taxon>
        <taxon>Bacillota</taxon>
        <taxon>Bacilli</taxon>
        <taxon>Bacillales</taxon>
        <taxon>Paenibacillaceae</taxon>
        <taxon>Paenibacillus</taxon>
    </lineage>
</organism>
<dbReference type="RefSeq" id="WP_131014171.1">
    <property type="nucleotide sequence ID" value="NZ_SIRE01000010.1"/>
</dbReference>
<proteinExistence type="predicted"/>
<feature type="domain" description="NAD(P)-binding" evidence="1">
    <location>
        <begin position="6"/>
        <end position="143"/>
    </location>
</feature>
<dbReference type="InterPro" id="IPR016040">
    <property type="entry name" value="NAD(P)-bd_dom"/>
</dbReference>
<dbReference type="Pfam" id="PF13460">
    <property type="entry name" value="NAD_binding_10"/>
    <property type="match status" value="1"/>
</dbReference>
<evidence type="ECO:0000259" key="1">
    <source>
        <dbReference type="Pfam" id="PF13460"/>
    </source>
</evidence>
<gene>
    <name evidence="2" type="ORF">EYB31_15000</name>
</gene>
<dbReference type="Gene3D" id="3.40.50.720">
    <property type="entry name" value="NAD(P)-binding Rossmann-like Domain"/>
    <property type="match status" value="1"/>
</dbReference>